<dbReference type="Proteomes" id="UP000070427">
    <property type="component" value="Unassembled WGS sequence"/>
</dbReference>
<gene>
    <name evidence="2" type="ORF">AN618_23530</name>
</gene>
<dbReference type="SUPFAM" id="SSF82171">
    <property type="entry name" value="DPP6 N-terminal domain-like"/>
    <property type="match status" value="1"/>
</dbReference>
<name>A0A140L182_9FIRM</name>
<keyword evidence="3" id="KW-1185">Reference proteome</keyword>
<keyword evidence="1" id="KW-0812">Transmembrane</keyword>
<evidence type="ECO:0000313" key="3">
    <source>
        <dbReference type="Proteomes" id="UP000070427"/>
    </source>
</evidence>
<sequence>MVSITKKVKKIISCITIITILALTFWAIAIADGYYGLYGLITFSEDFLKNDMIDLDKTTAYIENDPPGTVSLPMGMTIVVNGQKIVAAHPQKYEYYVVTPEKVVNYAFDGEEMRHISQRDIQLQGAVSTTYSEDGSVLLVGYEDKVAVYGFTSDGLPKKMMTKTVGGEVVSLEKGFQMDFWLLLKNKAVNYKWNGSDYVKTFEVSGFTDAVSFSFSPTANALAVVDQDRVRYFMFNGERYVEISQLEIAKPNLYGIAIKPNGDYIVFSWDGTQYYSISNGKSEYISELSDPLVGIISIVDSPWGQADYIAVTPIGILYRGFNSEEFSTNYALSIDGTFGSRTSQGMGYLDEAELLSKPIPAQIPVNKVILKAVQQVPPKTSVQYFISTDNGQTWIPIEPDVKTAVPQGNSIMYKIVLKTEDASVTPSVDKVEIFQIGINTVRAETLGQGKVKVRLIK</sequence>
<reference evidence="2 3" key="1">
    <citation type="submission" date="2015-12" db="EMBL/GenBank/DDBJ databases">
        <title>Draft genome sequnece of Fervidicola ferrireducens strain Y170.</title>
        <authorList>
            <person name="Patel B.K."/>
        </authorList>
    </citation>
    <scope>NUCLEOTIDE SEQUENCE [LARGE SCALE GENOMIC DNA]</scope>
    <source>
        <strain evidence="2 3">Y170</strain>
    </source>
</reference>
<keyword evidence="1" id="KW-0472">Membrane</keyword>
<feature type="transmembrane region" description="Helical" evidence="1">
    <location>
        <begin position="12"/>
        <end position="37"/>
    </location>
</feature>
<comment type="caution">
    <text evidence="2">The sequence shown here is derived from an EMBL/GenBank/DDBJ whole genome shotgun (WGS) entry which is preliminary data.</text>
</comment>
<keyword evidence="1" id="KW-1133">Transmembrane helix</keyword>
<dbReference type="AlphaFoldDB" id="A0A140L182"/>
<dbReference type="RefSeq" id="WP_066355417.1">
    <property type="nucleotide sequence ID" value="NZ_LOED01000053.1"/>
</dbReference>
<organism evidence="2 3">
    <name type="scientific">Fervidicola ferrireducens</name>
    <dbReference type="NCBI Taxonomy" id="520764"/>
    <lineage>
        <taxon>Bacteria</taxon>
        <taxon>Bacillati</taxon>
        <taxon>Bacillota</taxon>
        <taxon>Clostridia</taxon>
        <taxon>Thermosediminibacterales</taxon>
        <taxon>Thermosediminibacteraceae</taxon>
        <taxon>Fervidicola</taxon>
    </lineage>
</organism>
<dbReference type="STRING" id="520764.AN618_23530"/>
<dbReference type="InParanoid" id="A0A140L182"/>
<protein>
    <submittedName>
        <fullName evidence="2">Uncharacterized protein</fullName>
    </submittedName>
</protein>
<evidence type="ECO:0000256" key="1">
    <source>
        <dbReference type="SAM" id="Phobius"/>
    </source>
</evidence>
<accession>A0A140L182</accession>
<dbReference type="EMBL" id="LOED01000053">
    <property type="protein sequence ID" value="KXG74307.1"/>
    <property type="molecule type" value="Genomic_DNA"/>
</dbReference>
<proteinExistence type="predicted"/>
<dbReference type="OrthoDB" id="1803536at2"/>
<evidence type="ECO:0000313" key="2">
    <source>
        <dbReference type="EMBL" id="KXG74307.1"/>
    </source>
</evidence>